<feature type="compositionally biased region" description="Basic and acidic residues" evidence="1">
    <location>
        <begin position="1"/>
        <end position="25"/>
    </location>
</feature>
<dbReference type="Proteomes" id="UP000649617">
    <property type="component" value="Unassembled WGS sequence"/>
</dbReference>
<proteinExistence type="predicted"/>
<feature type="region of interest" description="Disordered" evidence="1">
    <location>
        <begin position="828"/>
        <end position="848"/>
    </location>
</feature>
<dbReference type="EMBL" id="CAJNIZ010008889">
    <property type="protein sequence ID" value="CAE7273191.1"/>
    <property type="molecule type" value="Genomic_DNA"/>
</dbReference>
<feature type="compositionally biased region" description="Basic and acidic residues" evidence="1">
    <location>
        <begin position="256"/>
        <end position="265"/>
    </location>
</feature>
<name>A0A812MPA2_SYMPI</name>
<sequence>SSEDNHSDGPRAEQADPPADPRPDGDSNLPKANAGDGPRRLYGPILRMHATMDDHSDESPNDLTDDRTARRPPAMAAKDLPRSFSFPPSAVKMATETWKLQPAATCERMTKLAPNQQALVLYQHLQAAAWVNAESLDVDRLGDVDGVDYLKDWIRQHYLDVEVTSVGRSLSDLVRKLRRRPSQTFRDYAAEFNRLLARVVECGCRLLDVATAWLFVDRANLDETTEVSLLASVGNRYALRELQQAAIMLDRSMRKPWEKTGRQAPDEDETVGDDETSTQNADDQDHDDLYIAYLTGKIRNEGEKLLFKSARAVVETAPALTPAMRAERVHVVNEIYEVAVDTTGGPLAITDSACSKNVMGTGRLQKYLDMMRGRDFNPDFVHEREAFRFDVPLLLSRPCLAHLVMVLDLEKNTFDFRAVNVQNFALHNTSTGHPAIPVSHQSLTLPCVKNLPKAWRDEGVETLNPRVVHMTSAAGTGGVQGSVGPKYIESNIDYPNAQNYPKIFFDKKIDEATKRMLSGDSLNLNTFLRWWNSTNISNDFWIEGPETLVRAHVIMFCGSAEVSSIELLARPALLPAVMSQVTPWKLNKGELVAELGKLNITVNPRWTVPELRHALTQELKARKGASNAPKGIASMNLFEIGDSHSPGHLVHDEGGGENSTTTFVGNWIVSELDGDTWRRSTSTGPTEDIRNYQAEDQDTIDRDLEHQEGPLPQGHDDDPTRPILPKAYASTRRRAEATGPMTARMDQDVPEIVKQEIQDLETRLALSRRLGTFPETVNSPALDDQDDEFYSSTTPRTESTPPTPIRTINKASQGLLDYTTPKCDKANTQDFDGDQTEHYPQANLHGTNRKYDEVNFQDFDGDQTEHYPQANLHGTDRTYDEAHETEHYLQADPIGTNLDHGNGYLGEQSRQDISSHDMHHEHHASEPLRATNPFPEESPDDNLNAKSHADLFLSNDEVKTTMFPVPSTEAFVTAKAERPPGEPGPNDGELVAKKHLLANLLQADDLERVLQAQRIPLARGTRNSAHPAGSPHRHVLGYYAYGGFHGICRDTSKRPWLCCFLNAFFQEQALRQGLDAGSWSSFSILHNGSTEVHTAAITSTANSGSNTLTATPGSVGLKEKNYVEFWSTARNHLTEFDPRSRHAVEPWTGHRWSTRKTLWKTAILEIGAPSATCEAIDQCGDCIEVAEPVMFEDLAEGYGDIAHAGRAVVFERDPDEAEFWEQLLEEWGHPRFYTLRDYIKNGNEYLRISTVFPNNEIYAADAENGDAHQDEHRAGASGIDFHRGTAPHIASTLRPRIWHPGTVSTDLETGLQKALARLGDWTGKRKEHGQVRHAGRDCCHHSLRKVNGFSPRQHVFGSDEALLEDLVVAIRTAVRAAHHHVQTNDRVRRALAGTWQGPGVGTRDIWVSKGGRCLLCAPEHVRLATNEELGEMFTLRATQADLARLLAADQEDEEVFVGKQAAEDDDPGLAKDMFVDEDEGDAPIELIAHEEDADDERDDHLAPGPEYYTEAVHEAWMLVSAKTKGSLEKQLEKEIPWRLIPAHKREAFQEAEAKQWAEHLAHQAIEVLDVATSRAVRERIDPRRALPSRHAYKDKNLGLFTVDSLKELPDDAPPTRSDPARSSARSRSGPTKLQRCSTVGDSPTAWRGRPRTLWPVDLDKASLVVYHDAAWANAELDDPEDDFKLTPNNLEAGTMKKGPYSGDRHRRAKRSRSRVASQLGHLIFLGEAKEEENTGTHLSLLERRSQACQRVCRSTFGAETMPRVEGLENAQYIRALLASLLKGPSRNTVTELEFLEYQQIVAWRSTLLLFGRNCELNVDM</sequence>
<feature type="region of interest" description="Disordered" evidence="1">
    <location>
        <begin position="775"/>
        <end position="807"/>
    </location>
</feature>
<accession>A0A812MPA2</accession>
<feature type="non-terminal residue" evidence="2">
    <location>
        <position position="1"/>
    </location>
</feature>
<gene>
    <name evidence="2" type="primary">GIP</name>
    <name evidence="2" type="ORF">SPIL2461_LOCUS6046</name>
</gene>
<evidence type="ECO:0000313" key="2">
    <source>
        <dbReference type="EMBL" id="CAE7273191.1"/>
    </source>
</evidence>
<feature type="compositionally biased region" description="Low complexity" evidence="1">
    <location>
        <begin position="791"/>
        <end position="807"/>
    </location>
</feature>
<organism evidence="2 3">
    <name type="scientific">Symbiodinium pilosum</name>
    <name type="common">Dinoflagellate</name>
    <dbReference type="NCBI Taxonomy" id="2952"/>
    <lineage>
        <taxon>Eukaryota</taxon>
        <taxon>Sar</taxon>
        <taxon>Alveolata</taxon>
        <taxon>Dinophyceae</taxon>
        <taxon>Suessiales</taxon>
        <taxon>Symbiodiniaceae</taxon>
        <taxon>Symbiodinium</taxon>
    </lineage>
</organism>
<feature type="region of interest" description="Disordered" evidence="1">
    <location>
        <begin position="1605"/>
        <end position="1644"/>
    </location>
</feature>
<protein>
    <submittedName>
        <fullName evidence="2">GIP protein</fullName>
    </submittedName>
</protein>
<feature type="non-terminal residue" evidence="2">
    <location>
        <position position="1820"/>
    </location>
</feature>
<feature type="region of interest" description="Disordered" evidence="1">
    <location>
        <begin position="1"/>
        <end position="83"/>
    </location>
</feature>
<feature type="region of interest" description="Disordered" evidence="1">
    <location>
        <begin position="256"/>
        <end position="283"/>
    </location>
</feature>
<feature type="compositionally biased region" description="Low complexity" evidence="1">
    <location>
        <begin position="1614"/>
        <end position="1630"/>
    </location>
</feature>
<feature type="compositionally biased region" description="Acidic residues" evidence="1">
    <location>
        <begin position="266"/>
        <end position="283"/>
    </location>
</feature>
<evidence type="ECO:0000256" key="1">
    <source>
        <dbReference type="SAM" id="MobiDB-lite"/>
    </source>
</evidence>
<feature type="region of interest" description="Disordered" evidence="1">
    <location>
        <begin position="1685"/>
        <end position="1711"/>
    </location>
</feature>
<feature type="compositionally biased region" description="Basic and acidic residues" evidence="1">
    <location>
        <begin position="909"/>
        <end position="926"/>
    </location>
</feature>
<comment type="caution">
    <text evidence="2">The sequence shown here is derived from an EMBL/GenBank/DDBJ whole genome shotgun (WGS) entry which is preliminary data.</text>
</comment>
<reference evidence="2" key="1">
    <citation type="submission" date="2021-02" db="EMBL/GenBank/DDBJ databases">
        <authorList>
            <person name="Dougan E. K."/>
            <person name="Rhodes N."/>
            <person name="Thang M."/>
            <person name="Chan C."/>
        </authorList>
    </citation>
    <scope>NUCLEOTIDE SEQUENCE</scope>
</reference>
<feature type="region of interest" description="Disordered" evidence="1">
    <location>
        <begin position="890"/>
        <end position="945"/>
    </location>
</feature>
<feature type="compositionally biased region" description="Basic and acidic residues" evidence="1">
    <location>
        <begin position="50"/>
        <end position="69"/>
    </location>
</feature>
<evidence type="ECO:0000313" key="3">
    <source>
        <dbReference type="Proteomes" id="UP000649617"/>
    </source>
</evidence>
<keyword evidence="3" id="KW-1185">Reference proteome</keyword>